<evidence type="ECO:0000313" key="2">
    <source>
        <dbReference type="EMBL" id="RWS19948.1"/>
    </source>
</evidence>
<feature type="domain" description="HAT C-terminal dimerisation" evidence="1">
    <location>
        <begin position="59"/>
        <end position="140"/>
    </location>
</feature>
<accession>A0A443RXR2</accession>
<keyword evidence="3" id="KW-1185">Reference proteome</keyword>
<comment type="caution">
    <text evidence="2">The sequence shown here is derived from an EMBL/GenBank/DDBJ whole genome shotgun (WGS) entry which is preliminary data.</text>
</comment>
<dbReference type="SUPFAM" id="SSF53098">
    <property type="entry name" value="Ribonuclease H-like"/>
    <property type="match status" value="1"/>
</dbReference>
<dbReference type="Pfam" id="PF05699">
    <property type="entry name" value="Dimer_Tnp_hAT"/>
    <property type="match status" value="1"/>
</dbReference>
<proteinExistence type="predicted"/>
<dbReference type="GO" id="GO:0046983">
    <property type="term" value="F:protein dimerization activity"/>
    <property type="evidence" value="ECO:0007669"/>
    <property type="project" value="InterPro"/>
</dbReference>
<gene>
    <name evidence="2" type="ORF">B4U80_12184</name>
</gene>
<organism evidence="2 3">
    <name type="scientific">Leptotrombidium deliense</name>
    <dbReference type="NCBI Taxonomy" id="299467"/>
    <lineage>
        <taxon>Eukaryota</taxon>
        <taxon>Metazoa</taxon>
        <taxon>Ecdysozoa</taxon>
        <taxon>Arthropoda</taxon>
        <taxon>Chelicerata</taxon>
        <taxon>Arachnida</taxon>
        <taxon>Acari</taxon>
        <taxon>Acariformes</taxon>
        <taxon>Trombidiformes</taxon>
        <taxon>Prostigmata</taxon>
        <taxon>Anystina</taxon>
        <taxon>Parasitengona</taxon>
        <taxon>Trombiculoidea</taxon>
        <taxon>Trombiculidae</taxon>
        <taxon>Leptotrombidium</taxon>
    </lineage>
</organism>
<sequence length="145" mass="16861">MATPSEQRAAFDFLRHLYSQVATDTSAPTSQSSVTSCSQFSMFSDFMDTTSASQERDNELDQYLQAVFTQTEMEMNVVDFWHKKQNEYPGLFKMFTWLFSVPASNVSSERNFNFANLTLTKRRARLDRDKVNEVLFVRANFDLFK</sequence>
<dbReference type="VEuPathDB" id="VectorBase:LDEU012092"/>
<dbReference type="Proteomes" id="UP000288716">
    <property type="component" value="Unassembled WGS sequence"/>
</dbReference>
<dbReference type="InterPro" id="IPR008906">
    <property type="entry name" value="HATC_C_dom"/>
</dbReference>
<dbReference type="OrthoDB" id="1607513at2759"/>
<dbReference type="AlphaFoldDB" id="A0A443RXR2"/>
<evidence type="ECO:0000259" key="1">
    <source>
        <dbReference type="Pfam" id="PF05699"/>
    </source>
</evidence>
<dbReference type="EMBL" id="NCKV01021290">
    <property type="protein sequence ID" value="RWS19948.1"/>
    <property type="molecule type" value="Genomic_DNA"/>
</dbReference>
<reference evidence="2 3" key="1">
    <citation type="journal article" date="2018" name="Gigascience">
        <title>Genomes of trombidid mites reveal novel predicted allergens and laterally-transferred genes associated with secondary metabolism.</title>
        <authorList>
            <person name="Dong X."/>
            <person name="Chaisiri K."/>
            <person name="Xia D."/>
            <person name="Armstrong S.D."/>
            <person name="Fang Y."/>
            <person name="Donnelly M.J."/>
            <person name="Kadowaki T."/>
            <person name="McGarry J.W."/>
            <person name="Darby A.C."/>
            <person name="Makepeace B.L."/>
        </authorList>
    </citation>
    <scope>NUCLEOTIDE SEQUENCE [LARGE SCALE GENOMIC DNA]</scope>
    <source>
        <strain evidence="2">UoL-UT</strain>
    </source>
</reference>
<dbReference type="PANTHER" id="PTHR47611:SF1">
    <property type="entry name" value="CCHC-TYPE DOMAIN-CONTAINING PROTEIN"/>
    <property type="match status" value="1"/>
</dbReference>
<name>A0A443RXR2_9ACAR</name>
<dbReference type="PANTHER" id="PTHR47611">
    <property type="entry name" value="HAT DIMERISATION DOMAIN, C-TERMINAL"/>
    <property type="match status" value="1"/>
</dbReference>
<protein>
    <submittedName>
        <fullName evidence="2">Zinc finger BED domain-containing protein-like protein</fullName>
    </submittedName>
</protein>
<dbReference type="InterPro" id="IPR012337">
    <property type="entry name" value="RNaseH-like_sf"/>
</dbReference>
<evidence type="ECO:0000313" key="3">
    <source>
        <dbReference type="Proteomes" id="UP000288716"/>
    </source>
</evidence>